<evidence type="ECO:0000313" key="3">
    <source>
        <dbReference type="Proteomes" id="UP000523007"/>
    </source>
</evidence>
<dbReference type="RefSeq" id="WP_184574105.1">
    <property type="nucleotide sequence ID" value="NZ_JACHJT010000001.1"/>
</dbReference>
<keyword evidence="3" id="KW-1185">Reference proteome</keyword>
<protein>
    <submittedName>
        <fullName evidence="2">Uncharacterized protein</fullName>
    </submittedName>
</protein>
<accession>A0A7W7W0E3</accession>
<gene>
    <name evidence="2" type="ORF">F4561_000356</name>
</gene>
<comment type="caution">
    <text evidence="2">The sequence shown here is derived from an EMBL/GenBank/DDBJ whole genome shotgun (WGS) entry which is preliminary data.</text>
</comment>
<proteinExistence type="predicted"/>
<dbReference type="Proteomes" id="UP000523007">
    <property type="component" value="Unassembled WGS sequence"/>
</dbReference>
<keyword evidence="1" id="KW-0472">Membrane</keyword>
<name>A0A7W7W0E3_9ACTN</name>
<dbReference type="EMBL" id="JACHJT010000001">
    <property type="protein sequence ID" value="MBB4929536.1"/>
    <property type="molecule type" value="Genomic_DNA"/>
</dbReference>
<feature type="transmembrane region" description="Helical" evidence="1">
    <location>
        <begin position="33"/>
        <end position="54"/>
    </location>
</feature>
<reference evidence="2 3" key="1">
    <citation type="submission" date="2020-08" db="EMBL/GenBank/DDBJ databases">
        <title>Sequencing the genomes of 1000 actinobacteria strains.</title>
        <authorList>
            <person name="Klenk H.-P."/>
        </authorList>
    </citation>
    <scope>NUCLEOTIDE SEQUENCE [LARGE SCALE GENOMIC DNA]</scope>
    <source>
        <strain evidence="2 3">DSM 102030</strain>
    </source>
</reference>
<keyword evidence="1" id="KW-1133">Transmembrane helix</keyword>
<dbReference type="AlphaFoldDB" id="A0A7W7W0E3"/>
<organism evidence="2 3">
    <name type="scientific">Lipingzhangella halophila</name>
    <dbReference type="NCBI Taxonomy" id="1783352"/>
    <lineage>
        <taxon>Bacteria</taxon>
        <taxon>Bacillati</taxon>
        <taxon>Actinomycetota</taxon>
        <taxon>Actinomycetes</taxon>
        <taxon>Streptosporangiales</taxon>
        <taxon>Nocardiopsidaceae</taxon>
        <taxon>Lipingzhangella</taxon>
    </lineage>
</organism>
<sequence>MTAVPLKAVLLEVTGRAFGQGIHGTGGHRLHTIVLPALALALVVLQPIMGGIFIGGQLFRAMSAEAL</sequence>
<keyword evidence="1" id="KW-0812">Transmembrane</keyword>
<evidence type="ECO:0000256" key="1">
    <source>
        <dbReference type="SAM" id="Phobius"/>
    </source>
</evidence>
<evidence type="ECO:0000313" key="2">
    <source>
        <dbReference type="EMBL" id="MBB4929536.1"/>
    </source>
</evidence>